<dbReference type="InterPro" id="IPR020845">
    <property type="entry name" value="AMP-binding_CS"/>
</dbReference>
<keyword evidence="2" id="KW-0596">Phosphopantetheine</keyword>
<dbReference type="NCBIfam" id="TIGR01733">
    <property type="entry name" value="AA-adenyl-dom"/>
    <property type="match status" value="1"/>
</dbReference>
<dbReference type="InterPro" id="IPR042099">
    <property type="entry name" value="ANL_N_sf"/>
</dbReference>
<dbReference type="SMART" id="SM00823">
    <property type="entry name" value="PKS_PP"/>
    <property type="match status" value="1"/>
</dbReference>
<dbReference type="InterPro" id="IPR045851">
    <property type="entry name" value="AMP-bd_C_sf"/>
</dbReference>
<dbReference type="Gene3D" id="3.40.50.980">
    <property type="match status" value="2"/>
</dbReference>
<dbReference type="InterPro" id="IPR010071">
    <property type="entry name" value="AA_adenyl_dom"/>
</dbReference>
<dbReference type="InterPro" id="IPR009081">
    <property type="entry name" value="PP-bd_ACP"/>
</dbReference>
<feature type="compositionally biased region" description="Gly residues" evidence="4">
    <location>
        <begin position="1040"/>
        <end position="1050"/>
    </location>
</feature>
<dbReference type="InterPro" id="IPR025110">
    <property type="entry name" value="AMP-bd_C"/>
</dbReference>
<dbReference type="CDD" id="cd19540">
    <property type="entry name" value="LCL_NRPS-like"/>
    <property type="match status" value="1"/>
</dbReference>
<feature type="compositionally biased region" description="Basic and acidic residues" evidence="4">
    <location>
        <begin position="1102"/>
        <end position="1125"/>
    </location>
</feature>
<reference evidence="6 7" key="1">
    <citation type="submission" date="2020-09" db="EMBL/GenBank/DDBJ databases">
        <title>Biosynthesis of the nuclear factor of activated T cells inhibitor NFAT-133 and its congeners in Streptomyces pactum.</title>
        <authorList>
            <person name="Zhou W."/>
            <person name="Posri P."/>
            <person name="Abugrain M.E."/>
            <person name="Weisberg A.J."/>
            <person name="Chang J.H."/>
            <person name="Mahmud T."/>
        </authorList>
    </citation>
    <scope>NUCLEOTIDE SEQUENCE [LARGE SCALE GENOMIC DNA]</scope>
    <source>
        <strain evidence="6 7">ATCC 27456</strain>
    </source>
</reference>
<evidence type="ECO:0000256" key="3">
    <source>
        <dbReference type="ARBA" id="ARBA00022553"/>
    </source>
</evidence>
<comment type="cofactor">
    <cofactor evidence="1">
        <name>pantetheine 4'-phosphate</name>
        <dbReference type="ChEBI" id="CHEBI:47942"/>
    </cofactor>
</comment>
<dbReference type="PROSITE" id="PS50075">
    <property type="entry name" value="CARRIER"/>
    <property type="match status" value="1"/>
</dbReference>
<dbReference type="Gene3D" id="3.30.559.30">
    <property type="entry name" value="Nonribosomal peptide synthetase, condensation domain"/>
    <property type="match status" value="1"/>
</dbReference>
<evidence type="ECO:0000313" key="6">
    <source>
        <dbReference type="EMBL" id="MBH5338148.1"/>
    </source>
</evidence>
<accession>A0ABS0NSI6</accession>
<evidence type="ECO:0000313" key="7">
    <source>
        <dbReference type="Proteomes" id="UP000807371"/>
    </source>
</evidence>
<dbReference type="PROSITE" id="PS00455">
    <property type="entry name" value="AMP_BINDING"/>
    <property type="match status" value="1"/>
</dbReference>
<feature type="region of interest" description="Disordered" evidence="4">
    <location>
        <begin position="1040"/>
        <end position="1062"/>
    </location>
</feature>
<evidence type="ECO:0000259" key="5">
    <source>
        <dbReference type="PROSITE" id="PS50075"/>
    </source>
</evidence>
<dbReference type="InterPro" id="IPR001242">
    <property type="entry name" value="Condensation_dom"/>
</dbReference>
<dbReference type="Gene3D" id="3.30.559.10">
    <property type="entry name" value="Chloramphenicol acetyltransferase-like domain"/>
    <property type="match status" value="1"/>
</dbReference>
<dbReference type="Proteomes" id="UP000807371">
    <property type="component" value="Unassembled WGS sequence"/>
</dbReference>
<evidence type="ECO:0000256" key="4">
    <source>
        <dbReference type="SAM" id="MobiDB-lite"/>
    </source>
</evidence>
<dbReference type="SUPFAM" id="SSF47336">
    <property type="entry name" value="ACP-like"/>
    <property type="match status" value="1"/>
</dbReference>
<organism evidence="6 7">
    <name type="scientific">Streptomyces pactum</name>
    <dbReference type="NCBI Taxonomy" id="68249"/>
    <lineage>
        <taxon>Bacteria</taxon>
        <taxon>Bacillati</taxon>
        <taxon>Actinomycetota</taxon>
        <taxon>Actinomycetes</taxon>
        <taxon>Kitasatosporales</taxon>
        <taxon>Streptomycetaceae</taxon>
        <taxon>Streptomyces</taxon>
    </lineage>
</organism>
<name>A0ABS0NSI6_9ACTN</name>
<gene>
    <name evidence="6" type="ORF">IHE55_26545</name>
</gene>
<dbReference type="SUPFAM" id="SSF52777">
    <property type="entry name" value="CoA-dependent acyltransferases"/>
    <property type="match status" value="2"/>
</dbReference>
<keyword evidence="7" id="KW-1185">Reference proteome</keyword>
<sequence>MELVVAVLAVVKAGGVYVPLDPRFPAARMRLMLEETGTTVLLAGEETRTGDWARNLHVVRVEGTRSPVVPDPGRPEPVVDPDRLAYVMYTSGSTGAPKGVAVSHRAVVALASDVRWRGGAHRRVLLHSPSAFDASTYEMWVPLLSGGQVVVAPAELGPEELARVVAGHGVTSLFLTTALFDLVADQHPGALAGVREVWTGGEAASVSSFERVRSVCPDTVMVHVYGPTETTTFATCQRVVGPVAGGVPIGGPMDNTRVYVLDGWLRPVPVGVVGELYVAGAGVARGYLGRPGVTAQRFVADPYGPAGERMYRTGDTVRWNSDGRLVFVGRVDEQVKVRGFRIEPGEIVSVLTGHPTVAQAAVVVREDRPGDRRLTAYLVPAAGAVVDVTEVRTDLARRLPSYMVPAALVTLDALPVTSNGKLDRDALPAPDRATATVSRPPRTPAETVLCTLFAQALDLPEVGADDNFFELGGHSLLATRLMARVRAALGAELPVRALFQAPTVAGLARLVDEAGAARPALEPVRRPDPLPLSFAQRRLWFLHRMEGPSPTYNIPLAVRLTGRLDQQALRDALGDVVERHEALRTVFPETGGVPRQYILPAAAARPELEVHTVEECGLGAAVSVVARGVFDLSWQVPVRAHLFVVGPSEHVLVLVVHHIAADGWSLEVLGEDLGCAYTARCGGRVPGWVPLGVQYADYAVWQRRVLGEVSDEGSVLAVQLGYWRGVLAGLPERVSLPVDRPRPVVASRRGDVWVFRWDGELHAGLVGLGRVCGASVLMVVQAGLAALLSRLGAGSDIPIGTPVAGRTDEALERLVGFFVNTLVLRVDTSGNPTFRELVSQVRERSLDAYAHQDVPFEYLVDELRPSRSLSHHPLFQVMLAWQNTPVADLELPGLRARTEFVHTGTARTDLAFSLVERRTPSRTPDGVEGIVEFSTDLFDRGTVRGLVERWERLLRAVVADPGVRIGAVELLGAEERRRLLSGWNDTVREVPEETLPRLFAAQVARTPGATAVVCGEERLTYAELDAAATGLAVRLRQLGVGVGGDRGPGRPGADRRADADRGRGAECGVGGVGGAFGGVGRCGAGGGQGRWGVRAAGSPFPRRADAADAGGDRRDGAAGRPEDRGGGPAMGRGPARADRGLRAHAVRGAPGAGGGSGPVGVCDVYVGFDGGAQGGGGHAPCGGGAGVG</sequence>
<evidence type="ECO:0000256" key="2">
    <source>
        <dbReference type="ARBA" id="ARBA00022450"/>
    </source>
</evidence>
<dbReference type="Gene3D" id="3.30.300.30">
    <property type="match status" value="1"/>
</dbReference>
<feature type="region of interest" description="Disordered" evidence="4">
    <location>
        <begin position="1093"/>
        <end position="1138"/>
    </location>
</feature>
<dbReference type="PANTHER" id="PTHR45527:SF1">
    <property type="entry name" value="FATTY ACID SYNTHASE"/>
    <property type="match status" value="1"/>
</dbReference>
<dbReference type="PANTHER" id="PTHR45527">
    <property type="entry name" value="NONRIBOSOMAL PEPTIDE SYNTHETASE"/>
    <property type="match status" value="1"/>
</dbReference>
<dbReference type="Pfam" id="PF13193">
    <property type="entry name" value="AMP-binding_C"/>
    <property type="match status" value="1"/>
</dbReference>
<feature type="region of interest" description="Disordered" evidence="4">
    <location>
        <begin position="422"/>
        <end position="441"/>
    </location>
</feature>
<protein>
    <submittedName>
        <fullName evidence="6">Amino acid adenylation domain-containing protein</fullName>
    </submittedName>
</protein>
<comment type="caution">
    <text evidence="6">The sequence shown here is derived from an EMBL/GenBank/DDBJ whole genome shotgun (WGS) entry which is preliminary data.</text>
</comment>
<dbReference type="Gene3D" id="1.10.1200.10">
    <property type="entry name" value="ACP-like"/>
    <property type="match status" value="1"/>
</dbReference>
<dbReference type="InterPro" id="IPR023213">
    <property type="entry name" value="CAT-like_dom_sf"/>
</dbReference>
<dbReference type="InterPro" id="IPR036736">
    <property type="entry name" value="ACP-like_sf"/>
</dbReference>
<feature type="domain" description="Carrier" evidence="5">
    <location>
        <begin position="440"/>
        <end position="515"/>
    </location>
</feature>
<dbReference type="SUPFAM" id="SSF56801">
    <property type="entry name" value="Acetyl-CoA synthetase-like"/>
    <property type="match status" value="2"/>
</dbReference>
<dbReference type="InterPro" id="IPR000873">
    <property type="entry name" value="AMP-dep_synth/lig_dom"/>
</dbReference>
<dbReference type="Pfam" id="PF00501">
    <property type="entry name" value="AMP-binding"/>
    <property type="match status" value="1"/>
</dbReference>
<dbReference type="CDD" id="cd12117">
    <property type="entry name" value="A_NRPS_Srf_like"/>
    <property type="match status" value="1"/>
</dbReference>
<feature type="compositionally biased region" description="Basic and acidic residues" evidence="4">
    <location>
        <begin position="1052"/>
        <end position="1062"/>
    </location>
</feature>
<dbReference type="Gene3D" id="3.40.50.12780">
    <property type="entry name" value="N-terminal domain of ligase-like"/>
    <property type="match status" value="1"/>
</dbReference>
<dbReference type="Pfam" id="PF00668">
    <property type="entry name" value="Condensation"/>
    <property type="match status" value="1"/>
</dbReference>
<proteinExistence type="predicted"/>
<evidence type="ECO:0000256" key="1">
    <source>
        <dbReference type="ARBA" id="ARBA00001957"/>
    </source>
</evidence>
<dbReference type="Pfam" id="PF00550">
    <property type="entry name" value="PP-binding"/>
    <property type="match status" value="1"/>
</dbReference>
<dbReference type="InterPro" id="IPR020806">
    <property type="entry name" value="PKS_PP-bd"/>
</dbReference>
<dbReference type="Gene3D" id="2.30.38.10">
    <property type="entry name" value="Luciferase, Domain 3"/>
    <property type="match status" value="1"/>
</dbReference>
<keyword evidence="3" id="KW-0597">Phosphoprotein</keyword>
<dbReference type="EMBL" id="JACYXC010000001">
    <property type="protein sequence ID" value="MBH5338148.1"/>
    <property type="molecule type" value="Genomic_DNA"/>
</dbReference>